<gene>
    <name evidence="4" type="ORF">HNP60_001697</name>
</gene>
<dbReference type="InterPro" id="IPR039424">
    <property type="entry name" value="SBP_5"/>
</dbReference>
<name>A0ABR6NEL8_9SPHN</name>
<dbReference type="Gene3D" id="3.10.105.10">
    <property type="entry name" value="Dipeptide-binding Protein, Domain 3"/>
    <property type="match status" value="1"/>
</dbReference>
<evidence type="ECO:0000259" key="3">
    <source>
        <dbReference type="Pfam" id="PF00496"/>
    </source>
</evidence>
<comment type="subcellular location">
    <subcellularLocation>
        <location evidence="1">Periplasm</location>
    </subcellularLocation>
</comment>
<comment type="caution">
    <text evidence="4">The sequence shown here is derived from an EMBL/GenBank/DDBJ whole genome shotgun (WGS) entry which is preliminary data.</text>
</comment>
<evidence type="ECO:0000313" key="4">
    <source>
        <dbReference type="EMBL" id="MBB5985723.1"/>
    </source>
</evidence>
<reference evidence="4 5" key="1">
    <citation type="submission" date="2020-08" db="EMBL/GenBank/DDBJ databases">
        <title>Exploring microbial biodiversity for novel pathways involved in the catabolism of aromatic compounds derived from lignin.</title>
        <authorList>
            <person name="Elkins J."/>
        </authorList>
    </citation>
    <scope>NUCLEOTIDE SEQUENCE [LARGE SCALE GENOMIC DNA]</scope>
    <source>
        <strain evidence="4 5">B1D3A</strain>
    </source>
</reference>
<keyword evidence="5" id="KW-1185">Reference proteome</keyword>
<accession>A0ABR6NEL8</accession>
<proteinExistence type="inferred from homology"/>
<evidence type="ECO:0000313" key="5">
    <source>
        <dbReference type="Proteomes" id="UP001138540"/>
    </source>
</evidence>
<dbReference type="SUPFAM" id="SSF53850">
    <property type="entry name" value="Periplasmic binding protein-like II"/>
    <property type="match status" value="1"/>
</dbReference>
<dbReference type="RefSeq" id="WP_184152409.1">
    <property type="nucleotide sequence ID" value="NZ_JACHKA010000001.1"/>
</dbReference>
<evidence type="ECO:0000256" key="2">
    <source>
        <dbReference type="ARBA" id="ARBA00005695"/>
    </source>
</evidence>
<sequence length="476" mass="51449">MLALVSCGRGQGDDSAVRVDVIGEPEQTVNPLRDSVSPAAKAILGATAQGLLAYDARGEVVSALAESWIVEDGGQSYIFRLRRTSWPDGEPVKADQVVRLLQERMRANPLSLAGLSPRLRAMTDRVIEIRLDAPLPVFLQLLAQPQFAIFSRAGGTGPYRATRANGVIALEPMPAVTDPEAEPEPAPAPILQRSLRVHRAALALVRFREGRTDLVLGGRFQHLPLVSAAGFEMRDLRADPVTGLFGLAFVGKSDFLADLSVRDALSRVIDRERLAATLGPPGWRTAVFPLPGPLDLGRQPSAPGWHDRPVEERLASARRVIEAWRAAHDDDDPPVLRIALPEGPGGSVLFIALARDLGQLGVRLDRVALDASADLRLIDEVAPFDSALWYLSRLDCPARIACDPRSTKLLSGAREASDPGEQARLLAEAEALIVAHAGYIPLGQPIRWAMAARRLTGFQPSPRGIHPLNRLIAIPN</sequence>
<evidence type="ECO:0000256" key="1">
    <source>
        <dbReference type="ARBA" id="ARBA00004418"/>
    </source>
</evidence>
<feature type="domain" description="Solute-binding protein family 5" evidence="3">
    <location>
        <begin position="59"/>
        <end position="369"/>
    </location>
</feature>
<dbReference type="EMBL" id="JACHKA010000001">
    <property type="protein sequence ID" value="MBB5985723.1"/>
    <property type="molecule type" value="Genomic_DNA"/>
</dbReference>
<comment type="similarity">
    <text evidence="2">Belongs to the bacterial solute-binding protein 5 family.</text>
</comment>
<protein>
    <submittedName>
        <fullName evidence="4">Peptide/nickel transport system substrate-binding protein</fullName>
    </submittedName>
</protein>
<dbReference type="Pfam" id="PF00496">
    <property type="entry name" value="SBP_bac_5"/>
    <property type="match status" value="1"/>
</dbReference>
<dbReference type="Gene3D" id="3.90.76.10">
    <property type="entry name" value="Dipeptide-binding Protein, Domain 1"/>
    <property type="match status" value="1"/>
</dbReference>
<dbReference type="Proteomes" id="UP001138540">
    <property type="component" value="Unassembled WGS sequence"/>
</dbReference>
<dbReference type="InterPro" id="IPR000914">
    <property type="entry name" value="SBP_5_dom"/>
</dbReference>
<dbReference type="PANTHER" id="PTHR30290">
    <property type="entry name" value="PERIPLASMIC BINDING COMPONENT OF ABC TRANSPORTER"/>
    <property type="match status" value="1"/>
</dbReference>
<organism evidence="4 5">
    <name type="scientific">Sphingobium lignivorans</name>
    <dbReference type="NCBI Taxonomy" id="2735886"/>
    <lineage>
        <taxon>Bacteria</taxon>
        <taxon>Pseudomonadati</taxon>
        <taxon>Pseudomonadota</taxon>
        <taxon>Alphaproteobacteria</taxon>
        <taxon>Sphingomonadales</taxon>
        <taxon>Sphingomonadaceae</taxon>
        <taxon>Sphingobium</taxon>
    </lineage>
</organism>